<dbReference type="InterPro" id="IPR000073">
    <property type="entry name" value="AB_hydrolase_1"/>
</dbReference>
<dbReference type="InterPro" id="IPR002410">
    <property type="entry name" value="Peptidase_S33"/>
</dbReference>
<organism evidence="4 5">
    <name type="scientific">Daldinia eschscholtzii</name>
    <dbReference type="NCBI Taxonomy" id="292717"/>
    <lineage>
        <taxon>Eukaryota</taxon>
        <taxon>Fungi</taxon>
        <taxon>Dikarya</taxon>
        <taxon>Ascomycota</taxon>
        <taxon>Pezizomycotina</taxon>
        <taxon>Sordariomycetes</taxon>
        <taxon>Xylariomycetidae</taxon>
        <taxon>Xylariales</taxon>
        <taxon>Hypoxylaceae</taxon>
        <taxon>Daldinia</taxon>
    </lineage>
</organism>
<dbReference type="PANTHER" id="PTHR43194">
    <property type="entry name" value="HYDROLASE ALPHA/BETA FOLD FAMILY"/>
    <property type="match status" value="1"/>
</dbReference>
<dbReference type="GO" id="GO:0006508">
    <property type="term" value="P:proteolysis"/>
    <property type="evidence" value="ECO:0007669"/>
    <property type="project" value="InterPro"/>
</dbReference>
<dbReference type="Pfam" id="PF00561">
    <property type="entry name" value="Abhydrolase_1"/>
    <property type="match status" value="1"/>
</dbReference>
<dbReference type="InterPro" id="IPR005945">
    <property type="entry name" value="Pro_imino_pep"/>
</dbReference>
<evidence type="ECO:0000256" key="2">
    <source>
        <dbReference type="ARBA" id="ARBA00022801"/>
    </source>
</evidence>
<name>A0AAX6M8B9_9PEZI</name>
<comment type="similarity">
    <text evidence="1">Belongs to the peptidase S33 family.</text>
</comment>
<dbReference type="PIRSF" id="PIRSF005539">
    <property type="entry name" value="Pept_S33_TRI_F1"/>
    <property type="match status" value="1"/>
</dbReference>
<evidence type="ECO:0000259" key="3">
    <source>
        <dbReference type="Pfam" id="PF00561"/>
    </source>
</evidence>
<dbReference type="PRINTS" id="PR00793">
    <property type="entry name" value="PROAMNOPTASE"/>
</dbReference>
<comment type="caution">
    <text evidence="4">The sequence shown here is derived from an EMBL/GenBank/DDBJ whole genome shotgun (WGS) entry which is preliminary data.</text>
</comment>
<feature type="domain" description="AB hydrolase-1" evidence="3">
    <location>
        <begin position="37"/>
        <end position="295"/>
    </location>
</feature>
<dbReference type="PANTHER" id="PTHR43194:SF2">
    <property type="entry name" value="PEROXISOMAL MEMBRANE PROTEIN LPX1"/>
    <property type="match status" value="1"/>
</dbReference>
<sequence length="319" mass="35941">MAEIPIREGQAPFKIPTINEPCFTYYKVIGNLSRDTPPVIIAHGGPGAGHEYLLTFADLWQDYGLPVIFYDQIGCATSTHLPQKAGDRSFWQEQLFQGELDNLLDHLDLRRDPGFHFLGQSWGGMLGAAFAARRPRGLRRLVLASALASRELGIRGTRLLREQMPPDMQKGLNEAEEKGEYESPAYKEALDFYYRNFACRVDAFPPPEMLPALKHLSEDTTVYRTMNGPSPLTADGSLSTWTVIPRLPQITAPTLVYNGEYDTSHDIVQVPFFELIPRVRWITFSGGGHMCHLEGEGRRERVLKVVGEFLTQEEFADAR</sequence>
<dbReference type="SUPFAM" id="SSF53474">
    <property type="entry name" value="alpha/beta-Hydrolases"/>
    <property type="match status" value="1"/>
</dbReference>
<dbReference type="Proteomes" id="UP001369815">
    <property type="component" value="Unassembled WGS sequence"/>
</dbReference>
<dbReference type="InterPro" id="IPR050228">
    <property type="entry name" value="Carboxylesterase_BioH"/>
</dbReference>
<proteinExistence type="inferred from homology"/>
<evidence type="ECO:0000313" key="5">
    <source>
        <dbReference type="Proteomes" id="UP001369815"/>
    </source>
</evidence>
<dbReference type="EMBL" id="JBANMG010000010">
    <property type="protein sequence ID" value="KAK6948694.1"/>
    <property type="molecule type" value="Genomic_DNA"/>
</dbReference>
<reference evidence="4 5" key="1">
    <citation type="journal article" date="2024" name="Front Chem Biol">
        <title>Unveiling the potential of Daldinia eschscholtzii MFLUCC 19-0629 through bioactivity and bioinformatics studies for enhanced sustainable agriculture production.</title>
        <authorList>
            <person name="Brooks S."/>
            <person name="Weaver J.A."/>
            <person name="Klomchit A."/>
            <person name="Alharthi S.A."/>
            <person name="Onlamun T."/>
            <person name="Nurani R."/>
            <person name="Vong T.K."/>
            <person name="Alberti F."/>
            <person name="Greco C."/>
        </authorList>
    </citation>
    <scope>NUCLEOTIDE SEQUENCE [LARGE SCALE GENOMIC DNA]</scope>
    <source>
        <strain evidence="4">MFLUCC 19-0629</strain>
    </source>
</reference>
<keyword evidence="5" id="KW-1185">Reference proteome</keyword>
<evidence type="ECO:0000256" key="1">
    <source>
        <dbReference type="ARBA" id="ARBA00010088"/>
    </source>
</evidence>
<evidence type="ECO:0000313" key="4">
    <source>
        <dbReference type="EMBL" id="KAK6948694.1"/>
    </source>
</evidence>
<dbReference type="Gene3D" id="3.40.50.1820">
    <property type="entry name" value="alpha/beta hydrolase"/>
    <property type="match status" value="1"/>
</dbReference>
<gene>
    <name evidence="4" type="ORF">Daesc_010464</name>
</gene>
<accession>A0AAX6M8B9</accession>
<protein>
    <recommendedName>
        <fullName evidence="3">AB hydrolase-1 domain-containing protein</fullName>
    </recommendedName>
</protein>
<keyword evidence="2" id="KW-0378">Hydrolase</keyword>
<dbReference type="NCBIfam" id="TIGR01250">
    <property type="entry name" value="pro_imino_pep_2"/>
    <property type="match status" value="1"/>
</dbReference>
<dbReference type="GO" id="GO:0008233">
    <property type="term" value="F:peptidase activity"/>
    <property type="evidence" value="ECO:0007669"/>
    <property type="project" value="InterPro"/>
</dbReference>
<dbReference type="AlphaFoldDB" id="A0AAX6M8B9"/>
<dbReference type="InterPro" id="IPR029058">
    <property type="entry name" value="AB_hydrolase_fold"/>
</dbReference>